<dbReference type="InParanoid" id="A0A1Y2E397"/>
<keyword evidence="2" id="KW-1185">Reference proteome</keyword>
<accession>A0A1Y2E397</accession>
<organism evidence="1 2">
    <name type="scientific">Pseudomassariella vexata</name>
    <dbReference type="NCBI Taxonomy" id="1141098"/>
    <lineage>
        <taxon>Eukaryota</taxon>
        <taxon>Fungi</taxon>
        <taxon>Dikarya</taxon>
        <taxon>Ascomycota</taxon>
        <taxon>Pezizomycotina</taxon>
        <taxon>Sordariomycetes</taxon>
        <taxon>Xylariomycetidae</taxon>
        <taxon>Amphisphaeriales</taxon>
        <taxon>Pseudomassariaceae</taxon>
        <taxon>Pseudomassariella</taxon>
    </lineage>
</organism>
<gene>
    <name evidence="1" type="ORF">BCR38DRAFT_171525</name>
</gene>
<sequence>MVADQEAVNPDKEAATLDRRLGGPGFQPLIGRSMCPLSKVVEVWGGRKICLLLTGCTFLQDRILAGDLPAVRISFAELRKTMAAYSPRWMWRFDNLAWCRAALDKQIELSTVYYSAMPRPDSLSTCMEFGRGVFRTTIVIACPEMTSIWLRCANQ</sequence>
<comment type="caution">
    <text evidence="1">The sequence shown here is derived from an EMBL/GenBank/DDBJ whole genome shotgun (WGS) entry which is preliminary data.</text>
</comment>
<evidence type="ECO:0000313" key="1">
    <source>
        <dbReference type="EMBL" id="ORY66018.1"/>
    </source>
</evidence>
<name>A0A1Y2E397_9PEZI</name>
<dbReference type="Proteomes" id="UP000193689">
    <property type="component" value="Unassembled WGS sequence"/>
</dbReference>
<dbReference type="GeneID" id="63770069"/>
<dbReference type="RefSeq" id="XP_040716982.1">
    <property type="nucleotide sequence ID" value="XM_040853857.1"/>
</dbReference>
<proteinExistence type="predicted"/>
<evidence type="ECO:0000313" key="2">
    <source>
        <dbReference type="Proteomes" id="UP000193689"/>
    </source>
</evidence>
<reference evidence="1 2" key="1">
    <citation type="submission" date="2016-07" db="EMBL/GenBank/DDBJ databases">
        <title>Pervasive Adenine N6-methylation of Active Genes in Fungi.</title>
        <authorList>
            <consortium name="DOE Joint Genome Institute"/>
            <person name="Mondo S.J."/>
            <person name="Dannebaum R.O."/>
            <person name="Kuo R.C."/>
            <person name="Labutti K."/>
            <person name="Haridas S."/>
            <person name="Kuo A."/>
            <person name="Salamov A."/>
            <person name="Ahrendt S.R."/>
            <person name="Lipzen A."/>
            <person name="Sullivan W."/>
            <person name="Andreopoulos W.B."/>
            <person name="Clum A."/>
            <person name="Lindquist E."/>
            <person name="Daum C."/>
            <person name="Ramamoorthy G.K."/>
            <person name="Gryganskyi A."/>
            <person name="Culley D."/>
            <person name="Magnuson J.K."/>
            <person name="James T.Y."/>
            <person name="O'Malley M.A."/>
            <person name="Stajich J.E."/>
            <person name="Spatafora J.W."/>
            <person name="Visel A."/>
            <person name="Grigoriev I.V."/>
        </authorList>
    </citation>
    <scope>NUCLEOTIDE SEQUENCE [LARGE SCALE GENOMIC DNA]</scope>
    <source>
        <strain evidence="1 2">CBS 129021</strain>
    </source>
</reference>
<protein>
    <submittedName>
        <fullName evidence="1">Uncharacterized protein</fullName>
    </submittedName>
</protein>
<dbReference type="EMBL" id="MCFJ01000005">
    <property type="protein sequence ID" value="ORY66018.1"/>
    <property type="molecule type" value="Genomic_DNA"/>
</dbReference>
<dbReference type="AlphaFoldDB" id="A0A1Y2E397"/>